<feature type="transmembrane region" description="Helical" evidence="2">
    <location>
        <begin position="81"/>
        <end position="100"/>
    </location>
</feature>
<dbReference type="AlphaFoldDB" id="A0A3B0TAH4"/>
<sequence length="209" mass="22000">MKKIIVMAVLASFVLVACQGGGPGITTTTAPGDTPPTTEAPTTTEAPPDTEAPTTTEAPPDTEAPTTTAVPEDEATGETPWWILIVVGLGLIILITVFATRGSKKGVVPIAVAPNWKDHARKGYADARWLYDAMSEDLAVWRGNARFDDATSAGATAGTSRAETWAQLTDRMTRAADSLYALEAAAPDQRSADLARNAVTTMRSTREGL</sequence>
<evidence type="ECO:0000313" key="3">
    <source>
        <dbReference type="EMBL" id="VAW09099.1"/>
    </source>
</evidence>
<evidence type="ECO:0000256" key="1">
    <source>
        <dbReference type="SAM" id="MobiDB-lite"/>
    </source>
</evidence>
<feature type="region of interest" description="Disordered" evidence="1">
    <location>
        <begin position="24"/>
        <end position="74"/>
    </location>
</feature>
<keyword evidence="2" id="KW-0812">Transmembrane</keyword>
<keyword evidence="2" id="KW-0472">Membrane</keyword>
<feature type="compositionally biased region" description="Low complexity" evidence="1">
    <location>
        <begin position="26"/>
        <end position="70"/>
    </location>
</feature>
<feature type="non-terminal residue" evidence="3">
    <location>
        <position position="209"/>
    </location>
</feature>
<dbReference type="PROSITE" id="PS51257">
    <property type="entry name" value="PROKAR_LIPOPROTEIN"/>
    <property type="match status" value="1"/>
</dbReference>
<gene>
    <name evidence="3" type="ORF">MNBD_ACTINO01-1531</name>
</gene>
<reference evidence="3" key="1">
    <citation type="submission" date="2018-06" db="EMBL/GenBank/DDBJ databases">
        <authorList>
            <person name="Zhirakovskaya E."/>
        </authorList>
    </citation>
    <scope>NUCLEOTIDE SEQUENCE</scope>
</reference>
<evidence type="ECO:0000256" key="2">
    <source>
        <dbReference type="SAM" id="Phobius"/>
    </source>
</evidence>
<organism evidence="3">
    <name type="scientific">hydrothermal vent metagenome</name>
    <dbReference type="NCBI Taxonomy" id="652676"/>
    <lineage>
        <taxon>unclassified sequences</taxon>
        <taxon>metagenomes</taxon>
        <taxon>ecological metagenomes</taxon>
    </lineage>
</organism>
<keyword evidence="2" id="KW-1133">Transmembrane helix</keyword>
<protein>
    <submittedName>
        <fullName evidence="3">Uncharacterized protein</fullName>
    </submittedName>
</protein>
<dbReference type="EMBL" id="UOEI01000678">
    <property type="protein sequence ID" value="VAW09099.1"/>
    <property type="molecule type" value="Genomic_DNA"/>
</dbReference>
<accession>A0A3B0TAH4</accession>
<name>A0A3B0TAH4_9ZZZZ</name>
<proteinExistence type="predicted"/>